<reference evidence="2" key="1">
    <citation type="journal article" date="2014" name="Int. J. Syst. Evol. Microbiol.">
        <title>Complete genome sequence of Corynebacterium casei LMG S-19264T (=DSM 44701T), isolated from a smear-ripened cheese.</title>
        <authorList>
            <consortium name="US DOE Joint Genome Institute (JGI-PGF)"/>
            <person name="Walter F."/>
            <person name="Albersmeier A."/>
            <person name="Kalinowski J."/>
            <person name="Ruckert C."/>
        </authorList>
    </citation>
    <scope>NUCLEOTIDE SEQUENCE</scope>
    <source>
        <strain evidence="2">KCTC 12870</strain>
    </source>
</reference>
<dbReference type="EMBL" id="BMXG01000004">
    <property type="protein sequence ID" value="GHB94892.1"/>
    <property type="molecule type" value="Genomic_DNA"/>
</dbReference>
<sequence length="231" mass="26800">MRAIIINFTLLLLCMSLWAADDYRDFTDKAGRVMQAKPVSVIGNQVRIQREDGQEFNVSTDIFAKADQEFLDEWMLLHLAKNDRLFKIGAKEDGTRKEKTDREPMTYYNWEGFYKLSIENKSDLILDDIRVEYRFFVFDDTIAAQKRSEGQTDKTSGDLKIKLIGPRKTVVVETDKAKMQESKLDGGWVFTNSGDRASKDKLEGIHLKVFKGDLELLDYSEPTSLREKYKW</sequence>
<evidence type="ECO:0000313" key="2">
    <source>
        <dbReference type="EMBL" id="GHB94892.1"/>
    </source>
</evidence>
<reference evidence="2" key="2">
    <citation type="submission" date="2020-09" db="EMBL/GenBank/DDBJ databases">
        <authorList>
            <person name="Sun Q."/>
            <person name="Kim S."/>
        </authorList>
    </citation>
    <scope>NUCLEOTIDE SEQUENCE</scope>
    <source>
        <strain evidence="2">KCTC 12870</strain>
    </source>
</reference>
<gene>
    <name evidence="2" type="ORF">GCM10007047_08050</name>
</gene>
<evidence type="ECO:0000313" key="3">
    <source>
        <dbReference type="Proteomes" id="UP000642829"/>
    </source>
</evidence>
<organism evidence="2 3">
    <name type="scientific">Cerasicoccus arenae</name>
    <dbReference type="NCBI Taxonomy" id="424488"/>
    <lineage>
        <taxon>Bacteria</taxon>
        <taxon>Pseudomonadati</taxon>
        <taxon>Verrucomicrobiota</taxon>
        <taxon>Opitutia</taxon>
        <taxon>Puniceicoccales</taxon>
        <taxon>Cerasicoccaceae</taxon>
        <taxon>Cerasicoccus</taxon>
    </lineage>
</organism>
<feature type="chain" id="PRO_5035259436" evidence="1">
    <location>
        <begin position="20"/>
        <end position="231"/>
    </location>
</feature>
<dbReference type="AlphaFoldDB" id="A0A8J3DFT3"/>
<protein>
    <submittedName>
        <fullName evidence="2">Uncharacterized protein</fullName>
    </submittedName>
</protein>
<feature type="signal peptide" evidence="1">
    <location>
        <begin position="1"/>
        <end position="19"/>
    </location>
</feature>
<dbReference type="Gene3D" id="2.30.30.700">
    <property type="entry name" value="SLA1 homology domain 1"/>
    <property type="match status" value="1"/>
</dbReference>
<proteinExistence type="predicted"/>
<name>A0A8J3DFT3_9BACT</name>
<keyword evidence="1" id="KW-0732">Signal</keyword>
<evidence type="ECO:0000256" key="1">
    <source>
        <dbReference type="SAM" id="SignalP"/>
    </source>
</evidence>
<comment type="caution">
    <text evidence="2">The sequence shown here is derived from an EMBL/GenBank/DDBJ whole genome shotgun (WGS) entry which is preliminary data.</text>
</comment>
<keyword evidence="3" id="KW-1185">Reference proteome</keyword>
<dbReference type="Proteomes" id="UP000642829">
    <property type="component" value="Unassembled WGS sequence"/>
</dbReference>
<accession>A0A8J3DFT3</accession>
<dbReference type="RefSeq" id="WP_189512131.1">
    <property type="nucleotide sequence ID" value="NZ_BMXG01000004.1"/>
</dbReference>